<sequence>MSMRKVEVVLLAVFGLLVVTGAKPQGLGQFLTFKDGNVGVNFGGYHAEAGLGGLLGGGRTSGGLHASAGTPSGANAQAGLGGLLDGNGYTGGGLHASAGLGGSTKAAANIGGELSGQGIAQGGYFAGATAGGSAAAVEKQSYGVVQQPVIVEHEVKVPQSVPDVQVENTFDAHVSQSVPNIASKSTETQVFQSVPTVTKTVQTETVVPDKSDLVQYEHVQKIKTRVTPKKLKTRVSTFVKSRVRPSIQSGVFVEKAIYPATSWNIEKSIQTQTNAGQQVPYSNAASAGVSASAGLSAGAYGSGFGGAYGGGWGGGYGGANFGGAGFEDASYGSRYYVKSQPNSQLFDDIFNIPISTLTAVNQLLRNKGK</sequence>
<feature type="signal peptide" evidence="1">
    <location>
        <begin position="1"/>
        <end position="22"/>
    </location>
</feature>
<dbReference type="KEGG" id="nlo:107216737"/>
<keyword evidence="2" id="KW-1185">Reference proteome</keyword>
<dbReference type="RefSeq" id="XP_015509500.1">
    <property type="nucleotide sequence ID" value="XM_015654014.2"/>
</dbReference>
<evidence type="ECO:0000313" key="3">
    <source>
        <dbReference type="RefSeq" id="XP_015509500.1"/>
    </source>
</evidence>
<name>A0A6J0B363_NEOLC</name>
<feature type="chain" id="PRO_5026734964" evidence="1">
    <location>
        <begin position="23"/>
        <end position="369"/>
    </location>
</feature>
<proteinExistence type="predicted"/>
<keyword evidence="1" id="KW-0732">Signal</keyword>
<dbReference type="OrthoDB" id="7697912at2759"/>
<dbReference type="AlphaFoldDB" id="A0A6J0B363"/>
<accession>A0A6J0B363</accession>
<evidence type="ECO:0000313" key="2">
    <source>
        <dbReference type="Proteomes" id="UP000829291"/>
    </source>
</evidence>
<gene>
    <name evidence="3" type="primary">LOC107216737</name>
</gene>
<dbReference type="GeneID" id="107216737"/>
<dbReference type="Proteomes" id="UP000829291">
    <property type="component" value="Chromosome 4"/>
</dbReference>
<dbReference type="InParanoid" id="A0A6J0B363"/>
<protein>
    <submittedName>
        <fullName evidence="3">Pupal cuticle protein 36 isoform X1</fullName>
    </submittedName>
</protein>
<organism evidence="3">
    <name type="scientific">Neodiprion lecontei</name>
    <name type="common">Redheaded pine sawfly</name>
    <dbReference type="NCBI Taxonomy" id="441921"/>
    <lineage>
        <taxon>Eukaryota</taxon>
        <taxon>Metazoa</taxon>
        <taxon>Ecdysozoa</taxon>
        <taxon>Arthropoda</taxon>
        <taxon>Hexapoda</taxon>
        <taxon>Insecta</taxon>
        <taxon>Pterygota</taxon>
        <taxon>Neoptera</taxon>
        <taxon>Endopterygota</taxon>
        <taxon>Hymenoptera</taxon>
        <taxon>Tenthredinoidea</taxon>
        <taxon>Diprionidae</taxon>
        <taxon>Diprioninae</taxon>
        <taxon>Neodiprion</taxon>
    </lineage>
</organism>
<reference evidence="3" key="1">
    <citation type="submission" date="2025-08" db="UniProtKB">
        <authorList>
            <consortium name="RefSeq"/>
        </authorList>
    </citation>
    <scope>IDENTIFICATION</scope>
    <source>
        <tissue evidence="3">Thorax and Abdomen</tissue>
    </source>
</reference>
<evidence type="ECO:0000256" key="1">
    <source>
        <dbReference type="SAM" id="SignalP"/>
    </source>
</evidence>